<keyword evidence="2" id="KW-1185">Reference proteome</keyword>
<name>A0ACB7PE29_9PEZI</name>
<comment type="caution">
    <text evidence="1">The sequence shown here is derived from an EMBL/GenBank/DDBJ whole genome shotgun (WGS) entry which is preliminary data.</text>
</comment>
<dbReference type="EMBL" id="JAGIZQ010000003">
    <property type="protein sequence ID" value="KAH6637091.1"/>
    <property type="molecule type" value="Genomic_DNA"/>
</dbReference>
<dbReference type="Proteomes" id="UP000724584">
    <property type="component" value="Unassembled WGS sequence"/>
</dbReference>
<sequence length="146" mass="15797">MEAEAEGKLECRDIDAPEEFGGKFDLGVPNHGHLYESPWVYNLWLGYAYCVKVVGNIQTYPGYPVVVPSTIFTWPPVATETSAPPVFDLPALNPRAPGTADGCDSYENAWPEAITAQNPNANACAAWANMGDGCWDICGPLRYLAG</sequence>
<reference evidence="1 2" key="1">
    <citation type="journal article" date="2021" name="Nat. Commun.">
        <title>Genetic determinants of endophytism in the Arabidopsis root mycobiome.</title>
        <authorList>
            <person name="Mesny F."/>
            <person name="Miyauchi S."/>
            <person name="Thiergart T."/>
            <person name="Pickel B."/>
            <person name="Atanasova L."/>
            <person name="Karlsson M."/>
            <person name="Huettel B."/>
            <person name="Barry K.W."/>
            <person name="Haridas S."/>
            <person name="Chen C."/>
            <person name="Bauer D."/>
            <person name="Andreopoulos W."/>
            <person name="Pangilinan J."/>
            <person name="LaButti K."/>
            <person name="Riley R."/>
            <person name="Lipzen A."/>
            <person name="Clum A."/>
            <person name="Drula E."/>
            <person name="Henrissat B."/>
            <person name="Kohler A."/>
            <person name="Grigoriev I.V."/>
            <person name="Martin F.M."/>
            <person name="Hacquard S."/>
        </authorList>
    </citation>
    <scope>NUCLEOTIDE SEQUENCE [LARGE SCALE GENOMIC DNA]</scope>
    <source>
        <strain evidence="1 2">MPI-SDFR-AT-0079</strain>
    </source>
</reference>
<organism evidence="1 2">
    <name type="scientific">Chaetomium tenue</name>
    <dbReference type="NCBI Taxonomy" id="1854479"/>
    <lineage>
        <taxon>Eukaryota</taxon>
        <taxon>Fungi</taxon>
        <taxon>Dikarya</taxon>
        <taxon>Ascomycota</taxon>
        <taxon>Pezizomycotina</taxon>
        <taxon>Sordariomycetes</taxon>
        <taxon>Sordariomycetidae</taxon>
        <taxon>Sordariales</taxon>
        <taxon>Chaetomiaceae</taxon>
        <taxon>Chaetomium</taxon>
    </lineage>
</organism>
<gene>
    <name evidence="1" type="ORF">F5144DRAFT_629038</name>
</gene>
<evidence type="ECO:0000313" key="1">
    <source>
        <dbReference type="EMBL" id="KAH6637091.1"/>
    </source>
</evidence>
<evidence type="ECO:0000313" key="2">
    <source>
        <dbReference type="Proteomes" id="UP000724584"/>
    </source>
</evidence>
<protein>
    <submittedName>
        <fullName evidence="1">Uncharacterized protein</fullName>
    </submittedName>
</protein>
<accession>A0ACB7PE29</accession>
<proteinExistence type="predicted"/>